<accession>A0ABD5HB38</accession>
<evidence type="ECO:0000313" key="2">
    <source>
        <dbReference type="EMBL" id="MDW2715588.1"/>
    </source>
</evidence>
<feature type="transmembrane region" description="Helical" evidence="1">
    <location>
        <begin position="6"/>
        <end position="28"/>
    </location>
</feature>
<name>A0ABD5HB38_9ENTR</name>
<dbReference type="Proteomes" id="UP001287436">
    <property type="component" value="Unassembled WGS sequence"/>
</dbReference>
<organism evidence="2 3">
    <name type="scientific">Klebsiella pasteurii</name>
    <dbReference type="NCBI Taxonomy" id="2587529"/>
    <lineage>
        <taxon>Bacteria</taxon>
        <taxon>Pseudomonadati</taxon>
        <taxon>Pseudomonadota</taxon>
        <taxon>Gammaproteobacteria</taxon>
        <taxon>Enterobacterales</taxon>
        <taxon>Enterobacteriaceae</taxon>
        <taxon>Klebsiella/Raoultella group</taxon>
        <taxon>Klebsiella</taxon>
    </lineage>
</organism>
<dbReference type="RefSeq" id="WP_305955102.1">
    <property type="nucleotide sequence ID" value="NZ_AP035775.1"/>
</dbReference>
<evidence type="ECO:0000313" key="3">
    <source>
        <dbReference type="Proteomes" id="UP001287436"/>
    </source>
</evidence>
<comment type="caution">
    <text evidence="2">The sequence shown here is derived from an EMBL/GenBank/DDBJ whole genome shotgun (WGS) entry which is preliminary data.</text>
</comment>
<keyword evidence="1" id="KW-0812">Transmembrane</keyword>
<sequence length="42" mass="4806">MLHTHTPSAVGVLIGHMLFTYFSIYPYLNVFCTKNAPNMVIY</sequence>
<keyword evidence="1" id="KW-1133">Transmembrane helix</keyword>
<keyword evidence="1" id="KW-0472">Membrane</keyword>
<gene>
    <name evidence="2" type="ORF">RYZ49_07155</name>
</gene>
<proteinExistence type="predicted"/>
<protein>
    <submittedName>
        <fullName evidence="2">Uncharacterized protein</fullName>
    </submittedName>
</protein>
<evidence type="ECO:0000256" key="1">
    <source>
        <dbReference type="SAM" id="Phobius"/>
    </source>
</evidence>
<dbReference type="EMBL" id="JAWPBP010000004">
    <property type="protein sequence ID" value="MDW2715588.1"/>
    <property type="molecule type" value="Genomic_DNA"/>
</dbReference>
<dbReference type="GeneID" id="89223655"/>
<dbReference type="AlphaFoldDB" id="A0ABD5HB38"/>
<reference evidence="2 3" key="1">
    <citation type="submission" date="2023-10" db="EMBL/GenBank/DDBJ databases">
        <title>Fecal carriage and genetic characteristics of carbapenem-resistant Enterobacterales among healthy adults from four provinces of China.</title>
        <authorList>
            <person name="Li Y."/>
            <person name="Zhang R."/>
        </authorList>
    </citation>
    <scope>NUCLEOTIDE SEQUENCE [LARGE SCALE GENOMIC DNA]</scope>
    <source>
        <strain evidence="2 3">HN-157</strain>
    </source>
</reference>